<sequence length="342" mass="37321">MRKSYQLRITNYELRIMIKHLEGKVALVTGATRGIGRGIAIGLGEAGATVYVTGRSLNNSSSDGVFGSLSETQLAIEEAGGVGIPVQVDHSDDEQVRLLFERIQDEQHGQLDLLVNNAYSGVQALKDAYSQPFWDCEPSLWDASNNVGLRSHYVASVFAARMMTKRNSGLICTISSWGSMFYLFKTAYGVGKAACDRLAADMAVELKPHNVASVSIWPGIVGTELFSSFASEVNQTNTTEKNYSFLSDRYNWETPLFTGRAIAALAGEPNLMRHTGRVQIVAELANKYGIVDENGDRPASLRSSRFLLPAALPVLKKYSSLIPDIKVPWSLLLLVALGSPKI</sequence>
<evidence type="ECO:0000313" key="2">
    <source>
        <dbReference type="Proteomes" id="UP000326678"/>
    </source>
</evidence>
<dbReference type="KEGG" id="nsh:GXM_01267"/>
<dbReference type="EMBL" id="CP045226">
    <property type="protein sequence ID" value="QFS43794.1"/>
    <property type="molecule type" value="Genomic_DNA"/>
</dbReference>
<name>A0A5P8VTX3_9NOSO</name>
<dbReference type="PANTHER" id="PTHR44147">
    <property type="entry name" value="DEHYDROGENASE/REDUCTASE SDR FAMILY MEMBER 1"/>
    <property type="match status" value="1"/>
</dbReference>
<dbReference type="Proteomes" id="UP000326678">
    <property type="component" value="Chromosome Gxm1"/>
</dbReference>
<protein>
    <submittedName>
        <fullName evidence="1">Short-chain dehydrogenase</fullName>
    </submittedName>
</protein>
<accession>A0A5P8VTX3</accession>
<dbReference type="SUPFAM" id="SSF51735">
    <property type="entry name" value="NAD(P)-binding Rossmann-fold domains"/>
    <property type="match status" value="1"/>
</dbReference>
<dbReference type="InterPro" id="IPR036291">
    <property type="entry name" value="NAD(P)-bd_dom_sf"/>
</dbReference>
<dbReference type="InterPro" id="IPR002347">
    <property type="entry name" value="SDR_fam"/>
</dbReference>
<proteinExistence type="predicted"/>
<dbReference type="Gene3D" id="3.40.50.720">
    <property type="entry name" value="NAD(P)-binding Rossmann-like Domain"/>
    <property type="match status" value="1"/>
</dbReference>
<dbReference type="PRINTS" id="PR00081">
    <property type="entry name" value="GDHRDH"/>
</dbReference>
<gene>
    <name evidence="1" type="ORF">GXM_01267</name>
</gene>
<evidence type="ECO:0000313" key="1">
    <source>
        <dbReference type="EMBL" id="QFS43794.1"/>
    </source>
</evidence>
<keyword evidence="2" id="KW-1185">Reference proteome</keyword>
<organism evidence="1 2">
    <name type="scientific">Nostoc sphaeroides CCNUC1</name>
    <dbReference type="NCBI Taxonomy" id="2653204"/>
    <lineage>
        <taxon>Bacteria</taxon>
        <taxon>Bacillati</taxon>
        <taxon>Cyanobacteriota</taxon>
        <taxon>Cyanophyceae</taxon>
        <taxon>Nostocales</taxon>
        <taxon>Nostocaceae</taxon>
        <taxon>Nostoc</taxon>
    </lineage>
</organism>
<dbReference type="AlphaFoldDB" id="A0A5P8VTX3"/>
<dbReference type="PANTHER" id="PTHR44147:SF2">
    <property type="entry name" value="DEHYDROGENASE_REDUCTASE SDR FAMILY MEMBER 1"/>
    <property type="match status" value="1"/>
</dbReference>
<reference evidence="1 2" key="1">
    <citation type="submission" date="2019-10" db="EMBL/GenBank/DDBJ databases">
        <title>Genomic and transcriptomic insights into the perfect genentic adaptation of a filamentous nitrogen-fixing cyanobacterium to rice fields.</title>
        <authorList>
            <person name="Chen Z."/>
        </authorList>
    </citation>
    <scope>NUCLEOTIDE SEQUENCE [LARGE SCALE GENOMIC DNA]</scope>
    <source>
        <strain evidence="1">CCNUC1</strain>
    </source>
</reference>
<dbReference type="Pfam" id="PF00106">
    <property type="entry name" value="adh_short"/>
    <property type="match status" value="1"/>
</dbReference>